<dbReference type="OrthoDB" id="9803416at2"/>
<evidence type="ECO:0000256" key="2">
    <source>
        <dbReference type="ARBA" id="ARBA00009765"/>
    </source>
</evidence>
<dbReference type="eggNOG" id="COG0598">
    <property type="taxonomic scope" value="Bacteria"/>
</dbReference>
<dbReference type="HOGENOM" id="CLU_007127_8_1_9"/>
<keyword evidence="3 6" id="KW-0812">Transmembrane</keyword>
<dbReference type="Gene3D" id="3.30.460.20">
    <property type="entry name" value="CorA soluble domain-like"/>
    <property type="match status" value="1"/>
</dbReference>
<dbReference type="InterPro" id="IPR045863">
    <property type="entry name" value="CorA_TM1_TM2"/>
</dbReference>
<proteinExistence type="inferred from homology"/>
<keyword evidence="4 6" id="KW-1133">Transmembrane helix</keyword>
<protein>
    <submittedName>
        <fullName evidence="7">Magnesium transporter</fullName>
    </submittedName>
</protein>
<evidence type="ECO:0000256" key="4">
    <source>
        <dbReference type="ARBA" id="ARBA00022989"/>
    </source>
</evidence>
<comment type="subcellular location">
    <subcellularLocation>
        <location evidence="1">Membrane</location>
        <topology evidence="1">Multi-pass membrane protein</topology>
    </subcellularLocation>
</comment>
<accession>W0EDV2</accession>
<evidence type="ECO:0000313" key="8">
    <source>
        <dbReference type="Proteomes" id="UP000010847"/>
    </source>
</evidence>
<evidence type="ECO:0000256" key="1">
    <source>
        <dbReference type="ARBA" id="ARBA00004141"/>
    </source>
</evidence>
<evidence type="ECO:0000256" key="5">
    <source>
        <dbReference type="ARBA" id="ARBA00023136"/>
    </source>
</evidence>
<keyword evidence="8" id="KW-1185">Reference proteome</keyword>
<reference evidence="7 8" key="1">
    <citation type="submission" date="2013-12" db="EMBL/GenBank/DDBJ databases">
        <authorList>
            <consortium name="DOE Joint Genome Institute"/>
            <person name="Smidt H."/>
            <person name="Huntemann M."/>
            <person name="Han J."/>
            <person name="Chen A."/>
            <person name="Kyrpides N."/>
            <person name="Mavromatis K."/>
            <person name="Markowitz V."/>
            <person name="Palaniappan K."/>
            <person name="Ivanova N."/>
            <person name="Schaumberg A."/>
            <person name="Pati A."/>
            <person name="Liolios K."/>
            <person name="Nordberg H.P."/>
            <person name="Cantor M.N."/>
            <person name="Hua S.X."/>
            <person name="Woyke T."/>
        </authorList>
    </citation>
    <scope>NUCLEOTIDE SEQUENCE [LARGE SCALE GENOMIC DNA]</scope>
    <source>
        <strain evidence="8">DSM 15288</strain>
    </source>
</reference>
<dbReference type="SUPFAM" id="SSF143865">
    <property type="entry name" value="CorA soluble domain-like"/>
    <property type="match status" value="1"/>
</dbReference>
<gene>
    <name evidence="7" type="ORF">DESME_10310</name>
</gene>
<dbReference type="Pfam" id="PF01544">
    <property type="entry name" value="CorA"/>
    <property type="match status" value="1"/>
</dbReference>
<feature type="transmembrane region" description="Helical" evidence="6">
    <location>
        <begin position="290"/>
        <end position="311"/>
    </location>
</feature>
<dbReference type="STRING" id="871968.DESME_10310"/>
<dbReference type="CDD" id="cd12827">
    <property type="entry name" value="EcCorA_ZntB-like_u2"/>
    <property type="match status" value="1"/>
</dbReference>
<dbReference type="RefSeq" id="WP_006716092.1">
    <property type="nucleotide sequence ID" value="NZ_CP007032.1"/>
</dbReference>
<comment type="similarity">
    <text evidence="2">Belongs to the CorA metal ion transporter (MIT) (TC 1.A.35) family.</text>
</comment>
<dbReference type="GO" id="GO:0016020">
    <property type="term" value="C:membrane"/>
    <property type="evidence" value="ECO:0007669"/>
    <property type="project" value="UniProtKB-SubCell"/>
</dbReference>
<dbReference type="GO" id="GO:0046873">
    <property type="term" value="F:metal ion transmembrane transporter activity"/>
    <property type="evidence" value="ECO:0007669"/>
    <property type="project" value="InterPro"/>
</dbReference>
<evidence type="ECO:0000256" key="3">
    <source>
        <dbReference type="ARBA" id="ARBA00022692"/>
    </source>
</evidence>
<dbReference type="InterPro" id="IPR047199">
    <property type="entry name" value="CorA-like"/>
</dbReference>
<dbReference type="InterPro" id="IPR045861">
    <property type="entry name" value="CorA_cytoplasmic_dom"/>
</dbReference>
<dbReference type="Gene3D" id="1.20.58.340">
    <property type="entry name" value="Magnesium transport protein CorA, transmembrane region"/>
    <property type="match status" value="2"/>
</dbReference>
<feature type="transmembrane region" description="Helical" evidence="6">
    <location>
        <begin position="259"/>
        <end position="278"/>
    </location>
</feature>
<evidence type="ECO:0000256" key="6">
    <source>
        <dbReference type="SAM" id="Phobius"/>
    </source>
</evidence>
<dbReference type="InterPro" id="IPR002523">
    <property type="entry name" value="MgTranspt_CorA/ZnTranspt_ZntB"/>
</dbReference>
<dbReference type="EMBL" id="CP007032">
    <property type="protein sequence ID" value="AHF07379.1"/>
    <property type="molecule type" value="Genomic_DNA"/>
</dbReference>
<name>W0EDV2_9FIRM</name>
<evidence type="ECO:0000313" key="7">
    <source>
        <dbReference type="EMBL" id="AHF07379.1"/>
    </source>
</evidence>
<dbReference type="PANTHER" id="PTHR47891:SF2">
    <property type="entry name" value="MAGNESIUM AND COBALT TRANSPORTER"/>
    <property type="match status" value="1"/>
</dbReference>
<keyword evidence="5 6" id="KW-0472">Membrane</keyword>
<dbReference type="Proteomes" id="UP000010847">
    <property type="component" value="Chromosome"/>
</dbReference>
<dbReference type="SUPFAM" id="SSF144083">
    <property type="entry name" value="Magnesium transport protein CorA, transmembrane region"/>
    <property type="match status" value="1"/>
</dbReference>
<dbReference type="AlphaFoldDB" id="W0EDV2"/>
<dbReference type="KEGG" id="dmt:DESME_10310"/>
<sequence>MLKIIKNDGVNFLELDLAGLVKNSWIKLVNPDTEELNAVSEATGAPLDFLKAALDEEERSRIELEEEQVLILTDMPVMFNETNYDTLPLGIILTEDHIITVCLRENPVLTEFGRGSCRSFNTAKKTRFIFQILYKSATYFLKYLRQINKRTDQIEIDLRKSLKNQEIFQLMDLQKGLTYFTSSLRSNGVVMDRLLRLRSNSQARHLIKMYEEDEDLLEDVIIENNQAIQMVEMYTNILSSMTDAFASIISNNLNMVMKFLASMTIILAVPTMIASFWGMNVNVPFMQHPYGFAIVSFSAIGIAGVSAFILWKKNML</sequence>
<organism evidence="7 8">
    <name type="scientific">Desulfitobacterium metallireducens DSM 15288</name>
    <dbReference type="NCBI Taxonomy" id="871968"/>
    <lineage>
        <taxon>Bacteria</taxon>
        <taxon>Bacillati</taxon>
        <taxon>Bacillota</taxon>
        <taxon>Clostridia</taxon>
        <taxon>Eubacteriales</taxon>
        <taxon>Desulfitobacteriaceae</taxon>
        <taxon>Desulfitobacterium</taxon>
    </lineage>
</organism>
<dbReference type="PANTHER" id="PTHR47891">
    <property type="entry name" value="TRANSPORTER-RELATED"/>
    <property type="match status" value="1"/>
</dbReference>